<dbReference type="Pfam" id="PF12697">
    <property type="entry name" value="Abhydrolase_6"/>
    <property type="match status" value="1"/>
</dbReference>
<accession>A0A919MID4</accession>
<evidence type="ECO:0000259" key="1">
    <source>
        <dbReference type="Pfam" id="PF12697"/>
    </source>
</evidence>
<comment type="caution">
    <text evidence="2">The sequence shown here is derived from an EMBL/GenBank/DDBJ whole genome shotgun (WGS) entry which is preliminary data.</text>
</comment>
<evidence type="ECO:0000313" key="2">
    <source>
        <dbReference type="EMBL" id="GIE50629.1"/>
    </source>
</evidence>
<dbReference type="InterPro" id="IPR000639">
    <property type="entry name" value="Epox_hydrolase-like"/>
</dbReference>
<proteinExistence type="predicted"/>
<dbReference type="PANTHER" id="PTHR43194:SF2">
    <property type="entry name" value="PEROXISOMAL MEMBRANE PROTEIN LPX1"/>
    <property type="match status" value="1"/>
</dbReference>
<dbReference type="Gene3D" id="3.40.50.1820">
    <property type="entry name" value="alpha/beta hydrolase"/>
    <property type="match status" value="1"/>
</dbReference>
<dbReference type="EMBL" id="BOMQ01000051">
    <property type="protein sequence ID" value="GIE50629.1"/>
    <property type="molecule type" value="Genomic_DNA"/>
</dbReference>
<dbReference type="PRINTS" id="PR00111">
    <property type="entry name" value="ABHYDROLASE"/>
</dbReference>
<gene>
    <name evidence="2" type="ORF">Ani05nite_41630</name>
</gene>
<dbReference type="AlphaFoldDB" id="A0A919MID4"/>
<evidence type="ECO:0000313" key="3">
    <source>
        <dbReference type="Proteomes" id="UP000647172"/>
    </source>
</evidence>
<dbReference type="InterPro" id="IPR000073">
    <property type="entry name" value="AB_hydrolase_1"/>
</dbReference>
<organism evidence="2 3">
    <name type="scientific">Actinoplanes nipponensis</name>
    <dbReference type="NCBI Taxonomy" id="135950"/>
    <lineage>
        <taxon>Bacteria</taxon>
        <taxon>Bacillati</taxon>
        <taxon>Actinomycetota</taxon>
        <taxon>Actinomycetes</taxon>
        <taxon>Micromonosporales</taxon>
        <taxon>Micromonosporaceae</taxon>
        <taxon>Actinoplanes</taxon>
    </lineage>
</organism>
<feature type="domain" description="AB hydrolase-1" evidence="1">
    <location>
        <begin position="21"/>
        <end position="252"/>
    </location>
</feature>
<dbReference type="PRINTS" id="PR00412">
    <property type="entry name" value="EPOXHYDRLASE"/>
</dbReference>
<dbReference type="GO" id="GO:0016787">
    <property type="term" value="F:hydrolase activity"/>
    <property type="evidence" value="ECO:0007669"/>
    <property type="project" value="UniProtKB-KW"/>
</dbReference>
<sequence length="272" mass="28842">MRLQTTQGALAYDDTGHGPLVVCLPGMGDNRTTYRHLVPLLVAAGHRVVTVDPRGQGESDAVWPDYSPEAIGADLLELLRHLDAGPALLVTNSYTGATAVWAAAEAPDAFSGLVLIAPFAREMPPLNAMMRLAFAAVGRFRPLWLAYWSSLFKTRRPDDLAAARARLSRQLAEPGRMAALRAMGTAGKAACEARFPEVSTPALVVMGTRDPDFPAPREEAELIAGRLGGRVVMIEGAGHYPQTEYPAETAAAIRTLSTGSGPAAGEVTTIAE</sequence>
<dbReference type="InterPro" id="IPR050228">
    <property type="entry name" value="Carboxylesterase_BioH"/>
</dbReference>
<dbReference type="Proteomes" id="UP000647172">
    <property type="component" value="Unassembled WGS sequence"/>
</dbReference>
<dbReference type="PANTHER" id="PTHR43194">
    <property type="entry name" value="HYDROLASE ALPHA/BETA FOLD FAMILY"/>
    <property type="match status" value="1"/>
</dbReference>
<protein>
    <submittedName>
        <fullName evidence="2">Hydrolase</fullName>
    </submittedName>
</protein>
<reference evidence="2" key="1">
    <citation type="submission" date="2021-01" db="EMBL/GenBank/DDBJ databases">
        <title>Whole genome shotgun sequence of Actinoplanes nipponensis NBRC 14063.</title>
        <authorList>
            <person name="Komaki H."/>
            <person name="Tamura T."/>
        </authorList>
    </citation>
    <scope>NUCLEOTIDE SEQUENCE</scope>
    <source>
        <strain evidence="2">NBRC 14063</strain>
    </source>
</reference>
<dbReference type="InterPro" id="IPR029058">
    <property type="entry name" value="AB_hydrolase_fold"/>
</dbReference>
<keyword evidence="3" id="KW-1185">Reference proteome</keyword>
<name>A0A919MID4_9ACTN</name>
<dbReference type="RefSeq" id="WP_203770516.1">
    <property type="nucleotide sequence ID" value="NZ_BAAAYJ010000024.1"/>
</dbReference>
<dbReference type="SUPFAM" id="SSF53474">
    <property type="entry name" value="alpha/beta-Hydrolases"/>
    <property type="match status" value="1"/>
</dbReference>
<keyword evidence="2" id="KW-0378">Hydrolase</keyword>